<organism evidence="1 2">
    <name type="scientific">Prymnesium parvum</name>
    <name type="common">Toxic golden alga</name>
    <dbReference type="NCBI Taxonomy" id="97485"/>
    <lineage>
        <taxon>Eukaryota</taxon>
        <taxon>Haptista</taxon>
        <taxon>Haptophyta</taxon>
        <taxon>Prymnesiophyceae</taxon>
        <taxon>Prymnesiales</taxon>
        <taxon>Prymnesiaceae</taxon>
        <taxon>Prymnesium</taxon>
    </lineage>
</organism>
<accession>A0AB34JR57</accession>
<sequence length="302" mass="32719">MYTDDGHQAILGPQLTVVALRVCRKIMGELRLTMAMSRSAAYGRKEGITYYLEPTSFCNGGAGCCTTKAQAPLSIHAAIDHAPGGRPVVIPATASVVFFLRSDASKDGARLPGLSGALGVLLWRYPHDYSPLSAAEFDLPAIAAVLEFAAYFIIGTVETYADLIASDVMVVSEVDDTYTAYQKQKVAPEGRWEAHLQLKIAKLRIAGQCNIGQRTLPPSLLPDLLPSLGMLQAHQSTRIEVVPTVTEEAVRQAVKAATTVVKEAVAFLVAEMLVVDRTYNSSHRRLWQKGYSSSPLVLCIQE</sequence>
<evidence type="ECO:0000313" key="1">
    <source>
        <dbReference type="EMBL" id="KAL1524015.1"/>
    </source>
</evidence>
<evidence type="ECO:0000313" key="2">
    <source>
        <dbReference type="Proteomes" id="UP001515480"/>
    </source>
</evidence>
<reference evidence="1 2" key="1">
    <citation type="journal article" date="2024" name="Science">
        <title>Giant polyketide synthase enzymes in the biosynthesis of giant marine polyether toxins.</title>
        <authorList>
            <person name="Fallon T.R."/>
            <person name="Shende V.V."/>
            <person name="Wierzbicki I.H."/>
            <person name="Pendleton A.L."/>
            <person name="Watervoot N.F."/>
            <person name="Auber R.P."/>
            <person name="Gonzalez D.J."/>
            <person name="Wisecaver J.H."/>
            <person name="Moore B.S."/>
        </authorList>
    </citation>
    <scope>NUCLEOTIDE SEQUENCE [LARGE SCALE GENOMIC DNA]</scope>
    <source>
        <strain evidence="1 2">12B1</strain>
    </source>
</reference>
<gene>
    <name evidence="1" type="ORF">AB1Y20_018929</name>
</gene>
<name>A0AB34JR57_PRYPA</name>
<comment type="caution">
    <text evidence="1">The sequence shown here is derived from an EMBL/GenBank/DDBJ whole genome shotgun (WGS) entry which is preliminary data.</text>
</comment>
<dbReference type="AlphaFoldDB" id="A0AB34JR57"/>
<dbReference type="Proteomes" id="UP001515480">
    <property type="component" value="Unassembled WGS sequence"/>
</dbReference>
<dbReference type="EMBL" id="JBGBPQ010000005">
    <property type="protein sequence ID" value="KAL1524015.1"/>
    <property type="molecule type" value="Genomic_DNA"/>
</dbReference>
<keyword evidence="2" id="KW-1185">Reference proteome</keyword>
<protein>
    <submittedName>
        <fullName evidence="1">Uncharacterized protein</fullName>
    </submittedName>
</protein>
<proteinExistence type="predicted"/>